<accession>A0AA37IZU2</accession>
<evidence type="ECO:0000256" key="1">
    <source>
        <dbReference type="SAM" id="Phobius"/>
    </source>
</evidence>
<sequence length="514" mass="54370">MKGMRLFAQRITAMALCFSVMIGMIPFYGIKSFAAAPDASTLGETGGYLQGALQTIEKTYEERKFNYVQGHGFAAERANNLSDVLRGEKAVVVGDNNVKNGPDRQILNRDGTTTYIQDKYCATASESLNAAFDSATGEYRYSMPDGTAMCLEVPADQYDDVLRGMEQKIRAGKVPGVSDPAEAVNYVRKGKYTYEQATNLVKAGNIDSLRYDATNGAIVAASALGISFALDFVSCTMNGESFEDATKNAALNGLKTGGFVFATYVISSQLAKSGLKDGLKPATEAIAKALGKGVSTAIFNTFGESAANLTSSQIAARVAGILQSQIITSGVVVAALSVSDVADLFQGRISPQQLLKNLVVTVASVAGTTVGGVAGGAVGTAILPGVGTTLGTFVGGMAGGAASGYVSDALLSKIYAGDAQAMYDIISEKFQSLSEDYLVSEEEGAAITEKLQTVLSGETLEEMYASEDREVFAENLMEPLFEEQVKQREKIVLPAEDEVRTEMKAMLQEIVCIH</sequence>
<dbReference type="RefSeq" id="WP_238316835.1">
    <property type="nucleotide sequence ID" value="NZ_BQKV01000038.1"/>
</dbReference>
<keyword evidence="1" id="KW-0812">Transmembrane</keyword>
<gene>
    <name evidence="2" type="ORF">JCM17207_12660</name>
</gene>
<dbReference type="AlphaFoldDB" id="A0AA37IZU2"/>
<keyword evidence="3" id="KW-1185">Reference proteome</keyword>
<organism evidence="2 3">
    <name type="scientific">Faecalibacterium gallinarum</name>
    <dbReference type="NCBI Taxonomy" id="2903556"/>
    <lineage>
        <taxon>Bacteria</taxon>
        <taxon>Bacillati</taxon>
        <taxon>Bacillota</taxon>
        <taxon>Clostridia</taxon>
        <taxon>Eubacteriales</taxon>
        <taxon>Oscillospiraceae</taxon>
        <taxon>Faecalibacterium</taxon>
    </lineage>
</organism>
<reference evidence="2" key="1">
    <citation type="journal article" date="2022" name="Int. J. Syst. Evol. Microbiol.">
        <title>Genome-based, phenotypic and chemotaxonomic classification of Faecalibacterium strains: proposal of three novel species Faecalibacterium duncaniae sp. nov., Faecalibacterium hattorii sp. nov. and Faecalibacterium gallinarum sp. nov. .</title>
        <authorList>
            <person name="Sakamoto M."/>
            <person name="Sakurai N."/>
            <person name="Tanno H."/>
            <person name="Iino T."/>
            <person name="Ohkuma M."/>
            <person name="Endo A."/>
        </authorList>
    </citation>
    <scope>NUCLEOTIDE SEQUENCE</scope>
    <source>
        <strain evidence="2">JCM 17207</strain>
    </source>
</reference>
<protein>
    <submittedName>
        <fullName evidence="2">Uncharacterized protein</fullName>
    </submittedName>
</protein>
<feature type="transmembrane region" description="Helical" evidence="1">
    <location>
        <begin position="12"/>
        <end position="30"/>
    </location>
</feature>
<evidence type="ECO:0000313" key="2">
    <source>
        <dbReference type="EMBL" id="GJN64641.1"/>
    </source>
</evidence>
<comment type="caution">
    <text evidence="2">The sequence shown here is derived from an EMBL/GenBank/DDBJ whole genome shotgun (WGS) entry which is preliminary data.</text>
</comment>
<evidence type="ECO:0000313" key="3">
    <source>
        <dbReference type="Proteomes" id="UP001055185"/>
    </source>
</evidence>
<proteinExistence type="predicted"/>
<name>A0AA37IZU2_9FIRM</name>
<keyword evidence="1" id="KW-0472">Membrane</keyword>
<dbReference type="EMBL" id="BQKV01000038">
    <property type="protein sequence ID" value="GJN64641.1"/>
    <property type="molecule type" value="Genomic_DNA"/>
</dbReference>
<keyword evidence="1" id="KW-1133">Transmembrane helix</keyword>
<dbReference type="Proteomes" id="UP001055185">
    <property type="component" value="Unassembled WGS sequence"/>
</dbReference>